<feature type="region of interest" description="Disordered" evidence="1">
    <location>
        <begin position="1"/>
        <end position="133"/>
    </location>
</feature>
<accession>A0A220UBK2</accession>
<evidence type="ECO:0000313" key="3">
    <source>
        <dbReference type="Proteomes" id="UP000198398"/>
    </source>
</evidence>
<sequence length="133" mass="13721">MRTPGDHTPGDRTPGDHTPGDRTPDDHAPGAADAEDAHLGTAPRAGTAAGIGAGEHHGGYLDSTGTVDGAPQQTPPADQQFGPPSEPGGRQTPPADQQFGRPMRHDAPHSEQDGELPPQEPELDDPQDGSHRG</sequence>
<name>A0A220UBK2_9MICO</name>
<dbReference type="RefSeq" id="WP_089064651.1">
    <property type="nucleotide sequence ID" value="NZ_CP022316.1"/>
</dbReference>
<feature type="compositionally biased region" description="Basic and acidic residues" evidence="1">
    <location>
        <begin position="103"/>
        <end position="112"/>
    </location>
</feature>
<dbReference type="EMBL" id="CP022316">
    <property type="protein sequence ID" value="ASK65410.1"/>
    <property type="molecule type" value="Genomic_DNA"/>
</dbReference>
<keyword evidence="3" id="KW-1185">Reference proteome</keyword>
<feature type="compositionally biased region" description="Basic and acidic residues" evidence="1">
    <location>
        <begin position="1"/>
        <end position="28"/>
    </location>
</feature>
<feature type="compositionally biased region" description="Polar residues" evidence="1">
    <location>
        <begin position="63"/>
        <end position="77"/>
    </location>
</feature>
<proteinExistence type="predicted"/>
<protein>
    <submittedName>
        <fullName evidence="2">Uncharacterized protein</fullName>
    </submittedName>
</protein>
<evidence type="ECO:0000256" key="1">
    <source>
        <dbReference type="SAM" id="MobiDB-lite"/>
    </source>
</evidence>
<evidence type="ECO:0000313" key="2">
    <source>
        <dbReference type="EMBL" id="ASK65410.1"/>
    </source>
</evidence>
<feature type="compositionally biased region" description="Low complexity" evidence="1">
    <location>
        <begin position="40"/>
        <end position="50"/>
    </location>
</feature>
<dbReference type="Proteomes" id="UP000198398">
    <property type="component" value="Chromosome"/>
</dbReference>
<reference evidence="3" key="1">
    <citation type="submission" date="2017-07" db="EMBL/GenBank/DDBJ databases">
        <title>Brachybacterium sp. VR2415.</title>
        <authorList>
            <person name="Tak E.J."/>
            <person name="Bae J.-W."/>
        </authorList>
    </citation>
    <scope>NUCLEOTIDE SEQUENCE [LARGE SCALE GENOMIC DNA]</scope>
    <source>
        <strain evidence="3">VR2415</strain>
    </source>
</reference>
<gene>
    <name evidence="2" type="ORF">CFK39_05705</name>
</gene>
<organism evidence="2 3">
    <name type="scientific">Brachybacterium avium</name>
    <dbReference type="NCBI Taxonomy" id="2017485"/>
    <lineage>
        <taxon>Bacteria</taxon>
        <taxon>Bacillati</taxon>
        <taxon>Actinomycetota</taxon>
        <taxon>Actinomycetes</taxon>
        <taxon>Micrococcales</taxon>
        <taxon>Dermabacteraceae</taxon>
        <taxon>Brachybacterium</taxon>
    </lineage>
</organism>
<dbReference type="AlphaFoldDB" id="A0A220UBK2"/>
<dbReference type="KEGG" id="brv:CFK39_05705"/>